<dbReference type="Gene3D" id="3.40.1350.10">
    <property type="match status" value="1"/>
</dbReference>
<keyword evidence="13" id="KW-1185">Reference proteome</keyword>
<dbReference type="Proteomes" id="UP000000466">
    <property type="component" value="Chromosome"/>
</dbReference>
<evidence type="ECO:0000256" key="7">
    <source>
        <dbReference type="ARBA" id="ARBA00022723"/>
    </source>
</evidence>
<dbReference type="OrthoDB" id="9803913at2"/>
<keyword evidence="10" id="KW-0464">Manganese</keyword>
<dbReference type="InterPro" id="IPR049125">
    <property type="entry name" value="FAN1-like_WH"/>
</dbReference>
<evidence type="ECO:0000256" key="3">
    <source>
        <dbReference type="ARBA" id="ARBA00001946"/>
    </source>
</evidence>
<organism evidence="12 13">
    <name type="scientific">Simiduia agarivorans (strain DSM 21679 / JCM 13881 / BCRC 17597 / SA1)</name>
    <dbReference type="NCBI Taxonomy" id="1117647"/>
    <lineage>
        <taxon>Bacteria</taxon>
        <taxon>Pseudomonadati</taxon>
        <taxon>Pseudomonadota</taxon>
        <taxon>Gammaproteobacteria</taxon>
        <taxon>Cellvibrionales</taxon>
        <taxon>Cellvibrionaceae</taxon>
        <taxon>Simiduia</taxon>
    </lineage>
</organism>
<dbReference type="Pfam" id="PF08774">
    <property type="entry name" value="VRR_NUC"/>
    <property type="match status" value="1"/>
</dbReference>
<dbReference type="InterPro" id="IPR014883">
    <property type="entry name" value="VRR_NUC"/>
</dbReference>
<keyword evidence="9" id="KW-0460">Magnesium</keyword>
<evidence type="ECO:0000256" key="6">
    <source>
        <dbReference type="ARBA" id="ARBA00022722"/>
    </source>
</evidence>
<evidence type="ECO:0000256" key="2">
    <source>
        <dbReference type="ARBA" id="ARBA00001936"/>
    </source>
</evidence>
<protein>
    <recommendedName>
        <fullName evidence="5">phosphodiesterase I</fullName>
        <ecNumber evidence="5">3.1.4.1</ecNumber>
    </recommendedName>
</protein>
<feature type="domain" description="VRR-NUC" evidence="11">
    <location>
        <begin position="430"/>
        <end position="544"/>
    </location>
</feature>
<evidence type="ECO:0000256" key="5">
    <source>
        <dbReference type="ARBA" id="ARBA00012029"/>
    </source>
</evidence>
<dbReference type="EC" id="3.1.4.1" evidence="5"/>
<dbReference type="GO" id="GO:0036297">
    <property type="term" value="P:interstrand cross-link repair"/>
    <property type="evidence" value="ECO:0007669"/>
    <property type="project" value="InterPro"/>
</dbReference>
<dbReference type="STRING" id="1117647.M5M_15230"/>
<comment type="similarity">
    <text evidence="4">Belongs to the FAN1 family.</text>
</comment>
<dbReference type="SMART" id="SM00990">
    <property type="entry name" value="VRR_NUC"/>
    <property type="match status" value="1"/>
</dbReference>
<dbReference type="KEGG" id="saga:M5M_15230"/>
<dbReference type="GO" id="GO:0004528">
    <property type="term" value="F:phosphodiesterase I activity"/>
    <property type="evidence" value="ECO:0007669"/>
    <property type="project" value="UniProtKB-EC"/>
</dbReference>
<name>K4KQ04_SIMAS</name>
<evidence type="ECO:0000256" key="9">
    <source>
        <dbReference type="ARBA" id="ARBA00022842"/>
    </source>
</evidence>
<keyword evidence="8" id="KW-0378">Hydrolase</keyword>
<evidence type="ECO:0000313" key="12">
    <source>
        <dbReference type="EMBL" id="AFV00179.1"/>
    </source>
</evidence>
<evidence type="ECO:0000256" key="10">
    <source>
        <dbReference type="ARBA" id="ARBA00023211"/>
    </source>
</evidence>
<keyword evidence="6" id="KW-0540">Nuclease</keyword>
<dbReference type="InterPro" id="IPR011856">
    <property type="entry name" value="tRNA_endonuc-like_dom_sf"/>
</dbReference>
<gene>
    <name evidence="12" type="ordered locus">M5M_15230</name>
</gene>
<evidence type="ECO:0000256" key="1">
    <source>
        <dbReference type="ARBA" id="ARBA00000983"/>
    </source>
</evidence>
<dbReference type="AlphaFoldDB" id="K4KQ04"/>
<reference evidence="12 13" key="1">
    <citation type="journal article" date="2013" name="Genome Announc.">
        <title>Complete genome sequence of Simiduia agarivorans SA1(T), a marine bacterium able to degrade a variety of polysaccharides.</title>
        <authorList>
            <person name="Lin S.Y."/>
            <person name="Shieh W.Y."/>
            <person name="Chen J.S."/>
            <person name="Tang S.L."/>
        </authorList>
    </citation>
    <scope>NUCLEOTIDE SEQUENCE [LARGE SCALE GENOMIC DNA]</scope>
    <source>
        <strain evidence="13">DSM 21679 / JCM 13881 / BCRC 17597 / SA1</strain>
    </source>
</reference>
<evidence type="ECO:0000259" key="11">
    <source>
        <dbReference type="SMART" id="SM00990"/>
    </source>
</evidence>
<dbReference type="eggNOG" id="COG2176">
    <property type="taxonomic scope" value="Bacteria"/>
</dbReference>
<evidence type="ECO:0000256" key="4">
    <source>
        <dbReference type="ARBA" id="ARBA00005533"/>
    </source>
</evidence>
<proteinExistence type="inferred from homology"/>
<dbReference type="InterPro" id="IPR033315">
    <property type="entry name" value="Fan1-like"/>
</dbReference>
<dbReference type="RefSeq" id="WP_015048331.1">
    <property type="nucleotide sequence ID" value="NC_018868.3"/>
</dbReference>
<comment type="cofactor">
    <cofactor evidence="3">
        <name>Mg(2+)</name>
        <dbReference type="ChEBI" id="CHEBI:18420"/>
    </cofactor>
</comment>
<sequence>MPDPRTEPPPRYYLDNYRTLIQWVQARYADLLLPAEQDFIARFSALADAPAALLVRMITRKGQWFRADKFNYPEIGTRTHIDEALAALAQAGLIDRGQHPDLAQLFALYTRADIAPWLGQMSGTKAEWLAQASATYGEAALDWHACGFPAALYAQRIALTCMAECEILNLLFFGNLRQSLSEFVLSELGIFRYETVPLDAASRSFQRRDQVQAYMDLHRLRERFDAEDNPLECLQQLGDIPDLAWLAKRYHRFRYRLGYRLEQLSQYQDAVTCYRDNPLPEARPRLVRCLEKAGELADALTHAIQVKNAPRNEQERQWVARALPRLQRAAGHTPEKPERFTPATSRLTLPNTGVRVEQQAAAFFSAEAAPVFHCENTLWTGIAGLVLWPAVFAPMPGAFFHPFQAGPKDLHDADFVAQRQALIDACLHTLAAADWALVLRQRYADKVGVQSPFVHWDYFTEAQLELALACIPAQHFALIIRRMLFDIQANRAGFPDLVQFYPQEQRYRMIEIKGPGDRLQDNQLRWLQFFHRHQMPAEVVHVEWATDAG</sequence>
<dbReference type="HOGENOM" id="CLU_036183_0_0_6"/>
<dbReference type="GO" id="GO:0046872">
    <property type="term" value="F:metal ion binding"/>
    <property type="evidence" value="ECO:0007669"/>
    <property type="project" value="UniProtKB-KW"/>
</dbReference>
<evidence type="ECO:0000313" key="13">
    <source>
        <dbReference type="Proteomes" id="UP000000466"/>
    </source>
</evidence>
<keyword evidence="7" id="KW-0479">Metal-binding</keyword>
<dbReference type="GO" id="GO:0003676">
    <property type="term" value="F:nucleic acid binding"/>
    <property type="evidence" value="ECO:0007669"/>
    <property type="project" value="InterPro"/>
</dbReference>
<comment type="catalytic activity">
    <reaction evidence="1">
        <text>Hydrolytically removes 5'-nucleotides successively from the 3'-hydroxy termini of 3'-hydroxy-terminated oligonucleotides.</text>
        <dbReference type="EC" id="3.1.4.1"/>
    </reaction>
</comment>
<dbReference type="EMBL" id="CP003746">
    <property type="protein sequence ID" value="AFV00179.1"/>
    <property type="molecule type" value="Genomic_DNA"/>
</dbReference>
<dbReference type="Pfam" id="PF21315">
    <property type="entry name" value="FAN1_HTH"/>
    <property type="match status" value="1"/>
</dbReference>
<dbReference type="PANTHER" id="PTHR15749">
    <property type="entry name" value="FANCONI-ASSOCIATED NUCLEASE 1"/>
    <property type="match status" value="1"/>
</dbReference>
<accession>K4KQ04</accession>
<evidence type="ECO:0000256" key="8">
    <source>
        <dbReference type="ARBA" id="ARBA00022801"/>
    </source>
</evidence>
<comment type="cofactor">
    <cofactor evidence="2">
        <name>Mn(2+)</name>
        <dbReference type="ChEBI" id="CHEBI:29035"/>
    </cofactor>
</comment>
<dbReference type="PANTHER" id="PTHR15749:SF4">
    <property type="entry name" value="FANCONI-ASSOCIATED NUCLEASE 1"/>
    <property type="match status" value="1"/>
</dbReference>